<dbReference type="InterPro" id="IPR006429">
    <property type="entry name" value="Phage_lambda_portal"/>
</dbReference>
<dbReference type="GO" id="GO:0003677">
    <property type="term" value="F:DNA binding"/>
    <property type="evidence" value="ECO:0007669"/>
    <property type="project" value="UniProtKB-KW"/>
</dbReference>
<comment type="function">
    <text evidence="1">Forms the portal vertex of the capsid. This portal plays critical roles in head assembly, genome packaging, neck/tail attachment, and genome ejection. The portal protein multimerizes as a single ring-shaped homododecamer arranged around a central channel. Binds to the terminase subunits to form the packaging machine.</text>
</comment>
<dbReference type="GO" id="GO:0046798">
    <property type="term" value="C:viral portal complex"/>
    <property type="evidence" value="ECO:0007669"/>
    <property type="project" value="UniProtKB-UniRule"/>
</dbReference>
<keyword evidence="1" id="KW-0946">Virion</keyword>
<dbReference type="Pfam" id="PF05136">
    <property type="entry name" value="Phage_portal_2"/>
    <property type="match status" value="1"/>
</dbReference>
<reference evidence="3 4" key="1">
    <citation type="submission" date="2017-06" db="EMBL/GenBank/DDBJ databases">
        <title>Complete Genome Sequence of the Klebsiella phage YMC15/11/N137_KPN_BP.</title>
        <authorList>
            <person name="Jeon J."/>
            <person name="Yong D."/>
            <person name="Lee K."/>
        </authorList>
    </citation>
    <scope>NUCLEOTIDE SEQUENCE [LARGE SCALE GENOMIC DNA]</scope>
</reference>
<evidence type="ECO:0000313" key="3">
    <source>
        <dbReference type="EMBL" id="ASW27251.1"/>
    </source>
</evidence>
<name>A0A286MMM5_9CAUD</name>
<dbReference type="Proteomes" id="UP000224019">
    <property type="component" value="Segment"/>
</dbReference>
<keyword evidence="1" id="KW-0118">Viral capsid assembly</keyword>
<sequence length="554" mass="61601">MSEVKKATRASKKTAVATVDASPAKPAAGGGLEGAERNTRATFNWNPAIISPDQQIARDKDMADARAQDMVQNDGYAFGAVAIHRDSIVGSQYKLNAKPNSLILGAPDGWAEEFQAIVESRFNMAAESPENWFDARRVNTFTGLVRLAVGGFLMTGEVLGSAEWVKSTGRGALGRRPFGTAIQFISPYRLSNPDMQTDTDRIRKGVEIDEYGAPQAYWFREAFPGDYTNIEGQWRWKREPARFDWGRRRIIHIIEQLLPGQTRGISEMVSALKQMRMTRNFQEVTLQNAIVNATYAAVIESELPTHEVFSQLGMGQTAFSEYFNAYMASMAEYVAASKNITIDGVKVPHLFPGTKFNLKPAGTPGGVGTDYEESLLRNIAAALGLSYEQFSRDYTKTNYSSARASMAETWKFMESRKKLVADRFASMVYTLWLEEEINAGNVPLPPGKTWRDFYDPMFRDAICNAEWIGASRGQIDEKKETEAAILRIKNGLSTYEAEIARLGGDFRSVFEQRAREENLIKSLDLDFSGKVVEGAETTSSSSSATDNPDKEQNQ</sequence>
<keyword evidence="1" id="KW-0238">DNA-binding</keyword>
<evidence type="ECO:0000256" key="1">
    <source>
        <dbReference type="HAMAP-Rule" id="MF_04135"/>
    </source>
</evidence>
<evidence type="ECO:0000313" key="4">
    <source>
        <dbReference type="Proteomes" id="UP000224019"/>
    </source>
</evidence>
<comment type="subcellular location">
    <subcellularLocation>
        <location evidence="1">Virion</location>
    </subcellularLocation>
</comment>
<accession>A0A286MMM5</accession>
<keyword evidence="4" id="KW-1185">Reference proteome</keyword>
<keyword evidence="1" id="KW-0231">Viral genome packaging</keyword>
<comment type="subunit">
    <text evidence="1">Homododecamer. Interacts with the terminase complex composed of two small and one large terminase subunits.</text>
</comment>
<feature type="region of interest" description="Disordered" evidence="2">
    <location>
        <begin position="534"/>
        <end position="554"/>
    </location>
</feature>
<keyword evidence="1" id="KW-1160">Virus entry into host cell</keyword>
<comment type="similarity">
    <text evidence="1">Belongs to the siphoviridae portal protein family.</text>
</comment>
<keyword evidence="1" id="KW-0167">Capsid protein</keyword>
<gene>
    <name evidence="3" type="ORF">KPNN137_23</name>
</gene>
<dbReference type="GO" id="GO:0019068">
    <property type="term" value="P:virion assembly"/>
    <property type="evidence" value="ECO:0007669"/>
    <property type="project" value="UniProtKB-UniRule"/>
</dbReference>
<dbReference type="EMBL" id="MF415410">
    <property type="protein sequence ID" value="ASW27251.1"/>
    <property type="molecule type" value="Genomic_DNA"/>
</dbReference>
<evidence type="ECO:0000256" key="2">
    <source>
        <dbReference type="SAM" id="MobiDB-lite"/>
    </source>
</evidence>
<feature type="chain" id="PRO_5036521376" description="Portal protein" evidence="1">
    <location>
        <begin position="1"/>
        <end position="554"/>
    </location>
</feature>
<protein>
    <recommendedName>
        <fullName evidence="1">Portal protein</fullName>
    </recommendedName>
</protein>
<dbReference type="GO" id="GO:0046718">
    <property type="term" value="P:symbiont entry into host cell"/>
    <property type="evidence" value="ECO:0007669"/>
    <property type="project" value="UniProtKB-KW"/>
</dbReference>
<keyword evidence="1" id="KW-1171">Viral genome ejection through host cell envelope</keyword>
<dbReference type="GO" id="GO:0005198">
    <property type="term" value="F:structural molecule activity"/>
    <property type="evidence" value="ECO:0007669"/>
    <property type="project" value="UniProtKB-UniRule"/>
</dbReference>
<dbReference type="HAMAP" id="MF_04135">
    <property type="entry name" value="PORTAL_LAMBDA"/>
    <property type="match status" value="1"/>
</dbReference>
<comment type="PTM">
    <text evidence="1">Proteolytically cleaved by the viral protease during capsid maturation.</text>
</comment>
<keyword evidence="1" id="KW-1188">Viral release from host cell</keyword>
<dbReference type="NCBIfam" id="TIGR01539">
    <property type="entry name" value="portal_lambda"/>
    <property type="match status" value="1"/>
</dbReference>
<organism evidence="3 4">
    <name type="scientific">Klebsiella phage KPN N137</name>
    <dbReference type="NCBI Taxonomy" id="2024238"/>
    <lineage>
        <taxon>Viruses</taxon>
        <taxon>Duplodnaviria</taxon>
        <taxon>Heunggongvirae</taxon>
        <taxon>Uroviricota</taxon>
        <taxon>Caudoviricetes</taxon>
        <taxon>Casjensviridae</taxon>
        <taxon>Yonseivirus</taxon>
        <taxon>Yonseivirus N137</taxon>
    </lineage>
</organism>
<feature type="region of interest" description="Disordered" evidence="2">
    <location>
        <begin position="1"/>
        <end position="36"/>
    </location>
</feature>
<keyword evidence="1" id="KW-1162">Viral penetration into host cytoplasm</keyword>
<proteinExistence type="inferred from homology"/>